<comment type="caution">
    <text evidence="2">The sequence shown here is derived from an EMBL/GenBank/DDBJ whole genome shotgun (WGS) entry which is preliminary data.</text>
</comment>
<dbReference type="EMBL" id="JAVRQU010000001">
    <property type="protein sequence ID" value="KAK5707725.1"/>
    <property type="molecule type" value="Genomic_DNA"/>
</dbReference>
<evidence type="ECO:0000313" key="2">
    <source>
        <dbReference type="EMBL" id="KAK5707725.1"/>
    </source>
</evidence>
<organism evidence="2 3">
    <name type="scientific">Elasticomyces elasticus</name>
    <dbReference type="NCBI Taxonomy" id="574655"/>
    <lineage>
        <taxon>Eukaryota</taxon>
        <taxon>Fungi</taxon>
        <taxon>Dikarya</taxon>
        <taxon>Ascomycota</taxon>
        <taxon>Pezizomycotina</taxon>
        <taxon>Dothideomycetes</taxon>
        <taxon>Dothideomycetidae</taxon>
        <taxon>Mycosphaerellales</taxon>
        <taxon>Teratosphaeriaceae</taxon>
        <taxon>Elasticomyces</taxon>
    </lineage>
</organism>
<evidence type="ECO:0000313" key="3">
    <source>
        <dbReference type="Proteomes" id="UP001310594"/>
    </source>
</evidence>
<name>A0AAN7WJA5_9PEZI</name>
<sequence length="154" mass="17005">MPPLKLSTTAEAAIARTLEVVELHSPTISPVHHEAATEEPMSSRSSYYVPSPVREAVDMDMIMSQDYDDTKSLATTTKSKRSIISKLKPSRNKPAPSQTGSDSHGKSDRLRSFTKFKGFFAGPELSLAANARKAAEERKLGERSMHDGRTWLML</sequence>
<accession>A0AAN7WJA5</accession>
<evidence type="ECO:0000256" key="1">
    <source>
        <dbReference type="SAM" id="MobiDB-lite"/>
    </source>
</evidence>
<gene>
    <name evidence="2" type="ORF">LTR97_000263</name>
</gene>
<proteinExistence type="predicted"/>
<protein>
    <submittedName>
        <fullName evidence="2">Uncharacterized protein</fullName>
    </submittedName>
</protein>
<feature type="compositionally biased region" description="Basic residues" evidence="1">
    <location>
        <begin position="78"/>
        <end position="91"/>
    </location>
</feature>
<reference evidence="2" key="1">
    <citation type="submission" date="2023-08" db="EMBL/GenBank/DDBJ databases">
        <title>Black Yeasts Isolated from many extreme environments.</title>
        <authorList>
            <person name="Coleine C."/>
            <person name="Stajich J.E."/>
            <person name="Selbmann L."/>
        </authorList>
    </citation>
    <scope>NUCLEOTIDE SEQUENCE</scope>
    <source>
        <strain evidence="2">CCFEE 5810</strain>
    </source>
</reference>
<dbReference type="AlphaFoldDB" id="A0AAN7WJA5"/>
<feature type="region of interest" description="Disordered" evidence="1">
    <location>
        <begin position="69"/>
        <end position="109"/>
    </location>
</feature>
<dbReference type="Proteomes" id="UP001310594">
    <property type="component" value="Unassembled WGS sequence"/>
</dbReference>